<dbReference type="PANTHER" id="PTHR31001">
    <property type="entry name" value="UNCHARACTERIZED TRANSCRIPTIONAL REGULATORY PROTEIN"/>
    <property type="match status" value="1"/>
</dbReference>
<reference evidence="8 9" key="1">
    <citation type="submission" date="2019-06" db="EMBL/GenBank/DDBJ databases">
        <title>Wine fermentation using esterase from Monascus purpureus.</title>
        <authorList>
            <person name="Geng C."/>
            <person name="Zhang Y."/>
        </authorList>
    </citation>
    <scope>NUCLEOTIDE SEQUENCE [LARGE SCALE GENOMIC DNA]</scope>
    <source>
        <strain evidence="8">HQ1</strain>
    </source>
</reference>
<evidence type="ECO:0000256" key="1">
    <source>
        <dbReference type="ARBA" id="ARBA00004123"/>
    </source>
</evidence>
<dbReference type="SMART" id="SM00906">
    <property type="entry name" value="Fungal_trans"/>
    <property type="match status" value="1"/>
</dbReference>
<keyword evidence="3" id="KW-0805">Transcription regulation</keyword>
<dbReference type="InterPro" id="IPR007219">
    <property type="entry name" value="XnlR_reg_dom"/>
</dbReference>
<protein>
    <recommendedName>
        <fullName evidence="7">Xylanolytic transcriptional activator regulatory domain-containing protein</fullName>
    </recommendedName>
</protein>
<comment type="caution">
    <text evidence="8">The sequence shown here is derived from an EMBL/GenBank/DDBJ whole genome shotgun (WGS) entry which is preliminary data.</text>
</comment>
<evidence type="ECO:0000256" key="2">
    <source>
        <dbReference type="ARBA" id="ARBA00022723"/>
    </source>
</evidence>
<keyword evidence="9" id="KW-1185">Reference proteome</keyword>
<dbReference type="Pfam" id="PF04082">
    <property type="entry name" value="Fungal_trans"/>
    <property type="match status" value="1"/>
</dbReference>
<sequence length="786" mass="89012">MNSLRRHRQLLPPPTELSIRRDRSMDQDMDKYSLTPAAALRVVAGRAPRKSKRPSETQLLDRLKRLEGVIDQLRGENGRHPSVNVDAVAGIPATKKSPTIVPALLQPQPSALKDATSSRESQTEKAGCLQGVMGRDFRNLELRNLGAEVGRLVIDQGRSRYVSHKLWESLGDEIEELQDLLDPSSDEEADYPSPDSTPTSLNNSNAFFFGHYSLAHSLRVYHPSPDQVQTLWNTYEGNVFPLIPINYPPTTKKLVREAWINTDSLDKISEAFVLTIYFAAIVSMSPETCLLQLGEDRNAAVARYRFAVEQALAKADFLNTQSLMLLQAIVLFLYCVHPQDDTKFVWSMSAVVVRLAQGLGLHRDGTNFGLSPFETEIRRRLWWHICLLEFRSADEHGAESVIHERMFDVRLPLNINIDDMNPEMQEAPPERVGYTEMTFALSRFEIITFLRRVSNCGKFCITERSEKLVQAIRNHLEERYIKYCDPKIPMHWVCVTVIRIILARFWLLIHHPLTRSNRETPLSHVSRDSLLVTSVESIEAFVLLCSQEVTAKWAWMCQIGTQSPAIVFILSELCVRPISPLTERAWRAVSTLFKDWEKNAKRMKGMMWRPIRRLMDRAATFRAKQQEELRTKAGGGSIPPAQGNLLEAASICVFPEISIPTTPAIGNPEDMMQTEQATTLGNSPDFYDIHYNATSDLFPSRYRFANSNPVTATVNRASAPPHPSSATTAADTFKSETDAMDTSQGSPLGFDPGWEAWNRVMREFQIDAESDLTSYYELNNLSEWLL</sequence>
<keyword evidence="5" id="KW-0539">Nucleus</keyword>
<dbReference type="InterPro" id="IPR050613">
    <property type="entry name" value="Sec_Metabolite_Reg"/>
</dbReference>
<keyword evidence="2" id="KW-0479">Metal-binding</keyword>
<dbReference type="STRING" id="5098.A0A507R5L4"/>
<evidence type="ECO:0000259" key="7">
    <source>
        <dbReference type="SMART" id="SM00906"/>
    </source>
</evidence>
<evidence type="ECO:0000256" key="6">
    <source>
        <dbReference type="SAM" id="MobiDB-lite"/>
    </source>
</evidence>
<dbReference type="GO" id="GO:0006351">
    <property type="term" value="P:DNA-templated transcription"/>
    <property type="evidence" value="ECO:0007669"/>
    <property type="project" value="InterPro"/>
</dbReference>
<dbReference type="GO" id="GO:0005634">
    <property type="term" value="C:nucleus"/>
    <property type="evidence" value="ECO:0007669"/>
    <property type="project" value="UniProtKB-SubCell"/>
</dbReference>
<dbReference type="Proteomes" id="UP000319663">
    <property type="component" value="Unassembled WGS sequence"/>
</dbReference>
<evidence type="ECO:0000256" key="5">
    <source>
        <dbReference type="ARBA" id="ARBA00023242"/>
    </source>
</evidence>
<evidence type="ECO:0000313" key="9">
    <source>
        <dbReference type="Proteomes" id="UP000319663"/>
    </source>
</evidence>
<evidence type="ECO:0000256" key="4">
    <source>
        <dbReference type="ARBA" id="ARBA00023163"/>
    </source>
</evidence>
<dbReference type="CDD" id="cd12148">
    <property type="entry name" value="fungal_TF_MHR"/>
    <property type="match status" value="1"/>
</dbReference>
<comment type="subcellular location">
    <subcellularLocation>
        <location evidence="1">Nucleus</location>
    </subcellularLocation>
</comment>
<feature type="domain" description="Xylanolytic transcriptional activator regulatory" evidence="7">
    <location>
        <begin position="345"/>
        <end position="418"/>
    </location>
</feature>
<evidence type="ECO:0000313" key="8">
    <source>
        <dbReference type="EMBL" id="TQB77384.1"/>
    </source>
</evidence>
<dbReference type="GO" id="GO:0008270">
    <property type="term" value="F:zinc ion binding"/>
    <property type="evidence" value="ECO:0007669"/>
    <property type="project" value="InterPro"/>
</dbReference>
<dbReference type="PANTHER" id="PTHR31001:SF50">
    <property type="entry name" value="ZN(II)2CYS6 TRANSCRIPTION FACTOR (EUROFUNG)"/>
    <property type="match status" value="1"/>
</dbReference>
<accession>A0A507R5L4</accession>
<name>A0A507R5L4_MONPU</name>
<proteinExistence type="predicted"/>
<evidence type="ECO:0000256" key="3">
    <source>
        <dbReference type="ARBA" id="ARBA00023015"/>
    </source>
</evidence>
<dbReference type="AlphaFoldDB" id="A0A507R5L4"/>
<dbReference type="GO" id="GO:0003677">
    <property type="term" value="F:DNA binding"/>
    <property type="evidence" value="ECO:0007669"/>
    <property type="project" value="InterPro"/>
</dbReference>
<gene>
    <name evidence="8" type="ORF">MPDQ_003022</name>
</gene>
<dbReference type="EMBL" id="VIFY01000002">
    <property type="protein sequence ID" value="TQB77384.1"/>
    <property type="molecule type" value="Genomic_DNA"/>
</dbReference>
<feature type="region of interest" description="Disordered" evidence="6">
    <location>
        <begin position="1"/>
        <end position="21"/>
    </location>
</feature>
<organism evidence="8 9">
    <name type="scientific">Monascus purpureus</name>
    <name type="common">Red mold</name>
    <name type="synonym">Monascus anka</name>
    <dbReference type="NCBI Taxonomy" id="5098"/>
    <lineage>
        <taxon>Eukaryota</taxon>
        <taxon>Fungi</taxon>
        <taxon>Dikarya</taxon>
        <taxon>Ascomycota</taxon>
        <taxon>Pezizomycotina</taxon>
        <taxon>Eurotiomycetes</taxon>
        <taxon>Eurotiomycetidae</taxon>
        <taxon>Eurotiales</taxon>
        <taxon>Aspergillaceae</taxon>
        <taxon>Monascus</taxon>
    </lineage>
</organism>
<keyword evidence="4" id="KW-0804">Transcription</keyword>